<feature type="region of interest" description="Disordered" evidence="1">
    <location>
        <begin position="819"/>
        <end position="854"/>
    </location>
</feature>
<dbReference type="Gene3D" id="2.60.120.200">
    <property type="match status" value="1"/>
</dbReference>
<evidence type="ECO:0000259" key="2">
    <source>
        <dbReference type="PROSITE" id="PS50097"/>
    </source>
</evidence>
<evidence type="ECO:0000313" key="3">
    <source>
        <dbReference type="EMBL" id="CAE7263631.1"/>
    </source>
</evidence>
<feature type="compositionally biased region" description="Polar residues" evidence="1">
    <location>
        <begin position="1326"/>
        <end position="1354"/>
    </location>
</feature>
<feature type="domain" description="BTB" evidence="2">
    <location>
        <begin position="402"/>
        <end position="474"/>
    </location>
</feature>
<dbReference type="OrthoDB" id="439806at2759"/>
<protein>
    <submittedName>
        <fullName evidence="3">Bath-42 protein</fullName>
    </submittedName>
</protein>
<feature type="domain" description="BTB" evidence="2">
    <location>
        <begin position="1364"/>
        <end position="1428"/>
    </location>
</feature>
<feature type="region of interest" description="Disordered" evidence="1">
    <location>
        <begin position="1326"/>
        <end position="1362"/>
    </location>
</feature>
<name>A0A812MDH8_SYMPI</name>
<dbReference type="PANTHER" id="PTHR24413">
    <property type="entry name" value="SPECKLE-TYPE POZ PROTEIN"/>
    <property type="match status" value="1"/>
</dbReference>
<proteinExistence type="predicted"/>
<dbReference type="Pfam" id="PF00651">
    <property type="entry name" value="BTB"/>
    <property type="match status" value="3"/>
</dbReference>
<feature type="domain" description="BTB" evidence="2">
    <location>
        <begin position="848"/>
        <end position="919"/>
    </location>
</feature>
<organism evidence="3 4">
    <name type="scientific">Symbiodinium pilosum</name>
    <name type="common">Dinoflagellate</name>
    <dbReference type="NCBI Taxonomy" id="2952"/>
    <lineage>
        <taxon>Eukaryota</taxon>
        <taxon>Sar</taxon>
        <taxon>Alveolata</taxon>
        <taxon>Dinophyceae</taxon>
        <taxon>Suessiales</taxon>
        <taxon>Symbiodiniaceae</taxon>
        <taxon>Symbiodinium</taxon>
    </lineage>
</organism>
<dbReference type="InterPro" id="IPR000210">
    <property type="entry name" value="BTB/POZ_dom"/>
</dbReference>
<keyword evidence="4" id="KW-1185">Reference proteome</keyword>
<dbReference type="Proteomes" id="UP000649617">
    <property type="component" value="Unassembled WGS sequence"/>
</dbReference>
<dbReference type="SUPFAM" id="SSF54695">
    <property type="entry name" value="POZ domain"/>
    <property type="match status" value="3"/>
</dbReference>
<dbReference type="EMBL" id="CAJNIZ010008047">
    <property type="protein sequence ID" value="CAE7263631.1"/>
    <property type="molecule type" value="Genomic_DNA"/>
</dbReference>
<accession>A0A812MDH8</accession>
<feature type="compositionally biased region" description="Basic and acidic residues" evidence="1">
    <location>
        <begin position="825"/>
        <end position="835"/>
    </location>
</feature>
<evidence type="ECO:0000313" key="4">
    <source>
        <dbReference type="Proteomes" id="UP000649617"/>
    </source>
</evidence>
<dbReference type="InterPro" id="IPR013320">
    <property type="entry name" value="ConA-like_dom_sf"/>
</dbReference>
<comment type="caution">
    <text evidence="3">The sequence shown here is derived from an EMBL/GenBank/DDBJ whole genome shotgun (WGS) entry which is preliminary data.</text>
</comment>
<sequence length="1709" mass="189192">MFSSALANRCWQSIFSFHYAVECAVSGGACLGIGPRCIKTNETSTLKTDYVPWDGSGTKLWGTMGQLGLMKKPFTAMAWVKFRGQGSHGNAILSMSDREDGRTGTGIGFMQGYGSFASFGKKMCRGCSHWTYYDSWDSMWVHEAFAVDPTTGKVLMYREGRLIHSCSDVFPGDNMDDFFVVTASREANGDVYDVKIFKDEFKSQEEIISEMRYPRYPHRGVEYLSYDKKELQDHGERGKRPGLYLVSLTAMAWVHVKSKLSGEHPILTWNEDKSATESKGTIGGGLRTGVGIYLWMGQERCEGGDLDDGKLVKTCTGFNYKAALESYADQHAQAMYSDSCEELTDSLPATNKAYSEGPNMDGPEGMWRACFGKDGNFTVVVEERCGNGTGAAECSETTRAEEDPGFASEMEVKRTEFKVWASLLSLWSPVFEKMVASDSFLESQMGQVIIQDFSAPAVEIFLRFLYTGVVEASPGVLVELVALADKYQVEVLREKSLDALKKHLTPEVACEVFEAADTFQMSDLRMEALEKIWINPDRALKLRPAIKPELLKEILDFSLLCITDAALLQMLGAWDKREDSLQPIIKAVATQVQMRMPGRKPGQYAENILSTLYSRYPDGLVAGLGCGWIKWELPHSQAYVTGFSFSMLISGRISFQILCSENGAEWHVAHASEWQGNGKQDCKGQVKEPQDIPAGTLLSCQKPKGLVKCFKLQVLAGQLPSVSSCSFRIHGIFQYSMAASDLTGESRAYCVVMAEFAFHPGNSFCVAMLFEGSSNDLRDAAARRLLWIDGIRYFLQSPARCIGKDGNFTVVVEEHFPDNTGSKNGDGDGSSRAKGSETASQDEPSETEDVDASETQVKRTEFKVWASLLSHWSPVFEKMVSSDNYVESKEGQVVIQDFSADVVEIFLRFLYCGVVEGSAGALVQVAALADKYQVNKLYTLCLQTVTKAMTSQDACEVFAASDHFQVAALRLKAMENILIHPREALKRRPKLSQKLLEEILDSGLLCVEDADLVVMLRGWGKNEDDGLQPFIDSRIPSMTRKPGEHSEHVLNTLWKRYESYERAGRKGAFVGYWVVVTLGPQQAGMGSENPGNYLLPLAQSGDVNGLDQGWIKWELPHSQVHIMGVSFSQKIPRTVSFQVLCSADGAAWHQAVTSSKQELEAGTVLPCEQPPYLVKSFKLEVLTGQLPSYGPDVQFRIHGFSFDAYWAACWLLEVEIGDDSDYESASLCYMLLQADDLMLERLRWANRNLEGWAVLDGCVEVMLLRGPALASISRAGAYSYSMALESSAPVKAQDLRSASSVLEMCMGIDGNFTVVVEENLRDNAGCKNSTEDVASTAEGSETGSQNASTASEETLPTGGDGDEVKVKRTEFKVWASLLSHWSPVFKSWMSSDSYMESKEGQVVIQDFSADAVRIFLRFLYSGTIEGSPQRLVEVAAMADRYQVSKLHELCVQTVAKTLPEVACEVFAAADHFFVAALRMKALEFIFIHPAEALKCRPKLSRKLLEEILLSGLLCMEDADLATMLRGWGKNEGDGLQTFIDFQIQRATVRKAGEHSKNVLGTLWSRYYQGGRKGTFVGEWVLVTLGREQGSEESGGPANWLMNFARSMVGNKSLGPGWMRWDLVHSHVHVMGFSFIAKIPGSVSFQILCSEDGADWHTAYVSKGQDIPTNKVLPCQFSGLAKCFKLQVLNGEIDTQVICEFRIHGILQTD</sequence>
<evidence type="ECO:0000256" key="1">
    <source>
        <dbReference type="SAM" id="MobiDB-lite"/>
    </source>
</evidence>
<feature type="compositionally biased region" description="Acidic residues" evidence="1">
    <location>
        <begin position="843"/>
        <end position="852"/>
    </location>
</feature>
<dbReference type="SUPFAM" id="SSF49899">
    <property type="entry name" value="Concanavalin A-like lectins/glucanases"/>
    <property type="match status" value="1"/>
</dbReference>
<dbReference type="InterPro" id="IPR011333">
    <property type="entry name" value="SKP1/BTB/POZ_sf"/>
</dbReference>
<dbReference type="CDD" id="cd18186">
    <property type="entry name" value="BTB_POZ_ZBTB_KLHL-like"/>
    <property type="match status" value="3"/>
</dbReference>
<dbReference type="SMART" id="SM00225">
    <property type="entry name" value="BTB"/>
    <property type="match status" value="3"/>
</dbReference>
<dbReference type="PROSITE" id="PS50097">
    <property type="entry name" value="BTB"/>
    <property type="match status" value="3"/>
</dbReference>
<dbReference type="Gene3D" id="3.30.710.10">
    <property type="entry name" value="Potassium Channel Kv1.1, Chain A"/>
    <property type="match status" value="3"/>
</dbReference>
<reference evidence="3" key="1">
    <citation type="submission" date="2021-02" db="EMBL/GenBank/DDBJ databases">
        <authorList>
            <person name="Dougan E. K."/>
            <person name="Rhodes N."/>
            <person name="Thang M."/>
            <person name="Chan C."/>
        </authorList>
    </citation>
    <scope>NUCLEOTIDE SEQUENCE</scope>
</reference>
<gene>
    <name evidence="3" type="primary">bath-42</name>
    <name evidence="3" type="ORF">SPIL2461_LOCUS5612</name>
</gene>